<sequence>MSASSGNLEAQPDERGLSVLAQVSNEMVRLYKEQFGRGPRRVRAHWCGADALAVVLEDTLAPAERNLVALGAHQTVRDTRLIFQYATLPEFCEPVERITGRKVRAFVSGIDAEVDGLSIESFVFYPVGEEAGQPSRIERAPRR</sequence>
<dbReference type="Proteomes" id="UP000585272">
    <property type="component" value="Unassembled WGS sequence"/>
</dbReference>
<dbReference type="InterPro" id="IPR018745">
    <property type="entry name" value="MpsC"/>
</dbReference>
<evidence type="ECO:0000313" key="3">
    <source>
        <dbReference type="Proteomes" id="UP000585272"/>
    </source>
</evidence>
<feature type="domain" description="Na+-translocating membrane potential-generating system MpsC" evidence="1">
    <location>
        <begin position="20"/>
        <end position="115"/>
    </location>
</feature>
<evidence type="ECO:0000313" key="2">
    <source>
        <dbReference type="EMBL" id="MBB4660599.1"/>
    </source>
</evidence>
<proteinExistence type="predicted"/>
<protein>
    <submittedName>
        <fullName evidence="2">Uncharacterized protein YbcI</fullName>
    </submittedName>
</protein>
<gene>
    <name evidence="2" type="ORF">BDZ31_000172</name>
</gene>
<dbReference type="EMBL" id="JACHNU010000001">
    <property type="protein sequence ID" value="MBB4660599.1"/>
    <property type="molecule type" value="Genomic_DNA"/>
</dbReference>
<dbReference type="RefSeq" id="WP_183338063.1">
    <property type="nucleotide sequence ID" value="NZ_JACHNU010000001.1"/>
</dbReference>
<accession>A0A840I6T1</accession>
<keyword evidence="3" id="KW-1185">Reference proteome</keyword>
<name>A0A840I6T1_9ACTN</name>
<organism evidence="2 3">
    <name type="scientific">Conexibacter arvalis</name>
    <dbReference type="NCBI Taxonomy" id="912552"/>
    <lineage>
        <taxon>Bacteria</taxon>
        <taxon>Bacillati</taxon>
        <taxon>Actinomycetota</taxon>
        <taxon>Thermoleophilia</taxon>
        <taxon>Solirubrobacterales</taxon>
        <taxon>Conexibacteraceae</taxon>
        <taxon>Conexibacter</taxon>
    </lineage>
</organism>
<dbReference type="Pfam" id="PF10057">
    <property type="entry name" value="MpsC"/>
    <property type="match status" value="1"/>
</dbReference>
<dbReference type="AlphaFoldDB" id="A0A840I6T1"/>
<evidence type="ECO:0000259" key="1">
    <source>
        <dbReference type="Pfam" id="PF10057"/>
    </source>
</evidence>
<reference evidence="2 3" key="1">
    <citation type="submission" date="2020-08" db="EMBL/GenBank/DDBJ databases">
        <title>Genomic Encyclopedia of Archaeal and Bacterial Type Strains, Phase II (KMG-II): from individual species to whole genera.</title>
        <authorList>
            <person name="Goeker M."/>
        </authorList>
    </citation>
    <scope>NUCLEOTIDE SEQUENCE [LARGE SCALE GENOMIC DNA]</scope>
    <source>
        <strain evidence="2 3">DSM 23288</strain>
    </source>
</reference>
<comment type="caution">
    <text evidence="2">The sequence shown here is derived from an EMBL/GenBank/DDBJ whole genome shotgun (WGS) entry which is preliminary data.</text>
</comment>